<gene>
    <name evidence="8" type="ORF">FHS94_003493</name>
</gene>
<dbReference type="Pfam" id="PF00034">
    <property type="entry name" value="Cytochrom_C"/>
    <property type="match status" value="1"/>
</dbReference>
<feature type="binding site" description="covalent" evidence="6">
    <location>
        <position position="160"/>
    </location>
    <ligand>
        <name>heme c</name>
        <dbReference type="ChEBI" id="CHEBI:61717"/>
    </ligand>
</feature>
<keyword evidence="3 6" id="KW-0479">Metal-binding</keyword>
<proteinExistence type="predicted"/>
<feature type="binding site" description="covalent" evidence="6">
    <location>
        <position position="115"/>
    </location>
    <ligand>
        <name>heme c</name>
        <dbReference type="ChEBI" id="CHEBI:61717"/>
    </ligand>
</feature>
<dbReference type="PRINTS" id="PR00606">
    <property type="entry name" value="CYTCHROMECID"/>
</dbReference>
<accession>A0A7W9BGI0</accession>
<dbReference type="RefSeq" id="WP_184060050.1">
    <property type="nucleotide sequence ID" value="NZ_JACIJK010000012.1"/>
</dbReference>
<evidence type="ECO:0000256" key="1">
    <source>
        <dbReference type="ARBA" id="ARBA00022448"/>
    </source>
</evidence>
<comment type="caution">
    <text evidence="8">The sequence shown here is derived from an EMBL/GenBank/DDBJ whole genome shotgun (WGS) entry which is preliminary data.</text>
</comment>
<keyword evidence="5 6" id="KW-0408">Iron</keyword>
<protein>
    <submittedName>
        <fullName evidence="8">Cytochrome c551/c552</fullName>
    </submittedName>
</protein>
<dbReference type="InterPro" id="IPR009056">
    <property type="entry name" value="Cyt_c-like_dom"/>
</dbReference>
<evidence type="ECO:0000259" key="7">
    <source>
        <dbReference type="PROSITE" id="PS51007"/>
    </source>
</evidence>
<dbReference type="InterPro" id="IPR036909">
    <property type="entry name" value="Cyt_c-like_dom_sf"/>
</dbReference>
<evidence type="ECO:0000256" key="3">
    <source>
        <dbReference type="ARBA" id="ARBA00022723"/>
    </source>
</evidence>
<feature type="domain" description="Cytochrome c" evidence="7">
    <location>
        <begin position="91"/>
        <end position="182"/>
    </location>
</feature>
<dbReference type="EMBL" id="JACIJK010000012">
    <property type="protein sequence ID" value="MBB5716623.1"/>
    <property type="molecule type" value="Genomic_DNA"/>
</dbReference>
<dbReference type="GO" id="GO:0005506">
    <property type="term" value="F:iron ion binding"/>
    <property type="evidence" value="ECO:0007669"/>
    <property type="project" value="InterPro"/>
</dbReference>
<evidence type="ECO:0000313" key="8">
    <source>
        <dbReference type="EMBL" id="MBB5716623.1"/>
    </source>
</evidence>
<keyword evidence="9" id="KW-1185">Reference proteome</keyword>
<dbReference type="PROSITE" id="PS51007">
    <property type="entry name" value="CYTC"/>
    <property type="match status" value="1"/>
</dbReference>
<evidence type="ECO:0000256" key="4">
    <source>
        <dbReference type="ARBA" id="ARBA00022982"/>
    </source>
</evidence>
<keyword evidence="2 6" id="KW-0349">Heme</keyword>
<comment type="PTM">
    <text evidence="6">Binds 1 heme c group covalently per subunit.</text>
</comment>
<feature type="binding site" description="covalent" evidence="6">
    <location>
        <position position="111"/>
    </location>
    <ligand>
        <name>heme c</name>
        <dbReference type="ChEBI" id="CHEBI:61717"/>
    </ligand>
</feature>
<dbReference type="SUPFAM" id="SSF46626">
    <property type="entry name" value="Cytochrome c"/>
    <property type="match status" value="1"/>
</dbReference>
<evidence type="ECO:0000256" key="6">
    <source>
        <dbReference type="PIRSR" id="PIRSR602324-1"/>
    </source>
</evidence>
<keyword evidence="1" id="KW-0813">Transport</keyword>
<sequence length="244" mass="24660">MQVWKHAPGGLSVLAIAGAVVLAATDVEYAVAAGPLLEINFISPVSGASRPWHSQVAYSIAAVYDGKSTKFGELEPNAVVLEARYVPDVAVAAQLGHELPDALVTISQSNCAGCHDFNARGAGPSYAAIGARYAGKSGAAAAIAANIVRGSSGVWGASAMPPHPDVSAAQARAVAEWIISHGNDAAVQYGVGTTGNFRMIPVGRPGPRAGIVATAFYAGPLKAGDTRRTGAGADRIIVTGAAHP</sequence>
<dbReference type="Proteomes" id="UP000546200">
    <property type="component" value="Unassembled WGS sequence"/>
</dbReference>
<evidence type="ECO:0000313" key="9">
    <source>
        <dbReference type="Proteomes" id="UP000546200"/>
    </source>
</evidence>
<dbReference type="GO" id="GO:0020037">
    <property type="term" value="F:heme binding"/>
    <property type="evidence" value="ECO:0007669"/>
    <property type="project" value="InterPro"/>
</dbReference>
<organism evidence="8 9">
    <name type="scientific">Sphingomonas aerophila</name>
    <dbReference type="NCBI Taxonomy" id="1344948"/>
    <lineage>
        <taxon>Bacteria</taxon>
        <taxon>Pseudomonadati</taxon>
        <taxon>Pseudomonadota</taxon>
        <taxon>Alphaproteobacteria</taxon>
        <taxon>Sphingomonadales</taxon>
        <taxon>Sphingomonadaceae</taxon>
        <taxon>Sphingomonas</taxon>
    </lineage>
</organism>
<keyword evidence="4" id="KW-0249">Electron transport</keyword>
<dbReference type="InterPro" id="IPR002324">
    <property type="entry name" value="Cyt_c_ID"/>
</dbReference>
<dbReference type="AlphaFoldDB" id="A0A7W9BGI0"/>
<evidence type="ECO:0000256" key="5">
    <source>
        <dbReference type="ARBA" id="ARBA00023004"/>
    </source>
</evidence>
<reference evidence="8 9" key="1">
    <citation type="submission" date="2020-08" db="EMBL/GenBank/DDBJ databases">
        <title>Genomic Encyclopedia of Type Strains, Phase IV (KMG-IV): sequencing the most valuable type-strain genomes for metagenomic binning, comparative biology and taxonomic classification.</title>
        <authorList>
            <person name="Goeker M."/>
        </authorList>
    </citation>
    <scope>NUCLEOTIDE SEQUENCE [LARGE SCALE GENOMIC DNA]</scope>
    <source>
        <strain evidence="8 9">DSM 100044</strain>
    </source>
</reference>
<dbReference type="GO" id="GO:0009055">
    <property type="term" value="F:electron transfer activity"/>
    <property type="evidence" value="ECO:0007669"/>
    <property type="project" value="InterPro"/>
</dbReference>
<evidence type="ECO:0000256" key="2">
    <source>
        <dbReference type="ARBA" id="ARBA00022617"/>
    </source>
</evidence>
<name>A0A7W9BGI0_9SPHN</name>
<dbReference type="Gene3D" id="1.10.760.10">
    <property type="entry name" value="Cytochrome c-like domain"/>
    <property type="match status" value="1"/>
</dbReference>